<dbReference type="PANTHER" id="PTHR46615:SF1">
    <property type="entry name" value="ARYLSULFATASE K"/>
    <property type="match status" value="1"/>
</dbReference>
<name>A0ABW5X1L2_9FLAO</name>
<keyword evidence="2" id="KW-0732">Signal</keyword>
<dbReference type="PANTHER" id="PTHR46615">
    <property type="entry name" value="ARYLSULFATASE K"/>
    <property type="match status" value="1"/>
</dbReference>
<feature type="region of interest" description="Disordered" evidence="1">
    <location>
        <begin position="190"/>
        <end position="214"/>
    </location>
</feature>
<reference evidence="5" key="1">
    <citation type="journal article" date="2019" name="Int. J. Syst. Evol. Microbiol.">
        <title>The Global Catalogue of Microorganisms (GCM) 10K type strain sequencing project: providing services to taxonomists for standard genome sequencing and annotation.</title>
        <authorList>
            <consortium name="The Broad Institute Genomics Platform"/>
            <consortium name="The Broad Institute Genome Sequencing Center for Infectious Disease"/>
            <person name="Wu L."/>
            <person name="Ma J."/>
        </authorList>
    </citation>
    <scope>NUCLEOTIDE SEQUENCE [LARGE SCALE GENOMIC DNA]</scope>
    <source>
        <strain evidence="5">KCTC 52925</strain>
    </source>
</reference>
<dbReference type="InterPro" id="IPR000917">
    <property type="entry name" value="Sulfatase_N"/>
</dbReference>
<dbReference type="RefSeq" id="WP_251741406.1">
    <property type="nucleotide sequence ID" value="NZ_JBHUOJ010000012.1"/>
</dbReference>
<dbReference type="Gene3D" id="3.40.720.10">
    <property type="entry name" value="Alkaline Phosphatase, subunit A"/>
    <property type="match status" value="1"/>
</dbReference>
<evidence type="ECO:0000259" key="3">
    <source>
        <dbReference type="Pfam" id="PF00884"/>
    </source>
</evidence>
<feature type="signal peptide" evidence="2">
    <location>
        <begin position="1"/>
        <end position="19"/>
    </location>
</feature>
<dbReference type="SUPFAM" id="SSF53649">
    <property type="entry name" value="Alkaline phosphatase-like"/>
    <property type="match status" value="1"/>
</dbReference>
<feature type="domain" description="Sulfatase N-terminal" evidence="3">
    <location>
        <begin position="24"/>
        <end position="344"/>
    </location>
</feature>
<dbReference type="InterPro" id="IPR051849">
    <property type="entry name" value="GAG-degrading_sulfatase"/>
</dbReference>
<dbReference type="Pfam" id="PF00884">
    <property type="entry name" value="Sulfatase"/>
    <property type="match status" value="1"/>
</dbReference>
<gene>
    <name evidence="4" type="ORF">ACFSYS_06590</name>
</gene>
<dbReference type="InterPro" id="IPR017850">
    <property type="entry name" value="Alkaline_phosphatase_core_sf"/>
</dbReference>
<protein>
    <submittedName>
        <fullName evidence="4">Sulfatase</fullName>
    </submittedName>
</protein>
<sequence length="459" mass="52639">MKKFLSLLFVSCIFFTASAQDKKPNVILIISDQHAGKIMTQRGYEHIQTPGIDKLAEEGVTFTRAYVAYPVCTASRAAMITGVMPSKSQPKLTEYTSIGQHMKTNGYETAYYGKWHVGNSKMGKTKGWHGFEKYEDLRNDTKIRNLSNDFITRKHDKPFFMITSYLNPHDCCELARNMSGVKDDYHDGPVEENAELSKTPPLPDNFNIPPNEPEGFYVRRTPDSTDMKMFRKHPVKYWDETKWRQYMYGYDRLVEKVDAHILTMIEKLEETNQLENTIIIYTSDHGDGHASHEWNQKMTFYEESVNVPFIISYKGKLSGGLIDKKTLVNTGLDIFTTISAMTGIEYDNSLLGVDLQPSVMKASKIDAAKRNYVVSEMNQLPVDGKSFTGRMVLTDRYKYVIFDGGKNPEQLYDLEVDPGELNPVTENPEYSNQLKAHREMLKDWMQISQDNFDISKMAK</sequence>
<evidence type="ECO:0000313" key="4">
    <source>
        <dbReference type="EMBL" id="MFD2832951.1"/>
    </source>
</evidence>
<organism evidence="4 5">
    <name type="scientific">Christiangramia antarctica</name>
    <dbReference type="NCBI Taxonomy" id="2058158"/>
    <lineage>
        <taxon>Bacteria</taxon>
        <taxon>Pseudomonadati</taxon>
        <taxon>Bacteroidota</taxon>
        <taxon>Flavobacteriia</taxon>
        <taxon>Flavobacteriales</taxon>
        <taxon>Flavobacteriaceae</taxon>
        <taxon>Christiangramia</taxon>
    </lineage>
</organism>
<keyword evidence="5" id="KW-1185">Reference proteome</keyword>
<dbReference type="EMBL" id="JBHUOJ010000012">
    <property type="protein sequence ID" value="MFD2832951.1"/>
    <property type="molecule type" value="Genomic_DNA"/>
</dbReference>
<proteinExistence type="predicted"/>
<comment type="caution">
    <text evidence="4">The sequence shown here is derived from an EMBL/GenBank/DDBJ whole genome shotgun (WGS) entry which is preliminary data.</text>
</comment>
<evidence type="ECO:0000256" key="2">
    <source>
        <dbReference type="SAM" id="SignalP"/>
    </source>
</evidence>
<evidence type="ECO:0000313" key="5">
    <source>
        <dbReference type="Proteomes" id="UP001597438"/>
    </source>
</evidence>
<accession>A0ABW5X1L2</accession>
<feature type="chain" id="PRO_5046323207" evidence="2">
    <location>
        <begin position="20"/>
        <end position="459"/>
    </location>
</feature>
<evidence type="ECO:0000256" key="1">
    <source>
        <dbReference type="SAM" id="MobiDB-lite"/>
    </source>
</evidence>
<dbReference type="Proteomes" id="UP001597438">
    <property type="component" value="Unassembled WGS sequence"/>
</dbReference>